<comment type="caution">
    <text evidence="5">The sequence shown here is derived from an EMBL/GenBank/DDBJ whole genome shotgun (WGS) entry which is preliminary data.</text>
</comment>
<dbReference type="EMBL" id="ATHJ01000092">
    <property type="protein sequence ID" value="EPR39162.1"/>
    <property type="molecule type" value="Genomic_DNA"/>
</dbReference>
<keyword evidence="6" id="KW-1185">Reference proteome</keyword>
<dbReference type="InterPro" id="IPR018181">
    <property type="entry name" value="Heat_shock_70_CS"/>
</dbReference>
<evidence type="ECO:0000256" key="2">
    <source>
        <dbReference type="ARBA" id="ARBA00022741"/>
    </source>
</evidence>
<proteinExistence type="inferred from homology"/>
<dbReference type="PANTHER" id="PTHR19375">
    <property type="entry name" value="HEAT SHOCK PROTEIN 70KDA"/>
    <property type="match status" value="1"/>
</dbReference>
<dbReference type="PROSITE" id="PS00297">
    <property type="entry name" value="HSP70_1"/>
    <property type="match status" value="1"/>
</dbReference>
<evidence type="ECO:0000256" key="3">
    <source>
        <dbReference type="ARBA" id="ARBA00022840"/>
    </source>
</evidence>
<comment type="similarity">
    <text evidence="1 4">Belongs to the heat shock protein 70 family.</text>
</comment>
<gene>
    <name evidence="5" type="ORF">dsmv_2818</name>
</gene>
<keyword evidence="3 4" id="KW-0067">ATP-binding</keyword>
<dbReference type="PATRIC" id="fig|1121405.3.peg.2502"/>
<dbReference type="InterPro" id="IPR013126">
    <property type="entry name" value="Hsp_70_fam"/>
</dbReference>
<dbReference type="GO" id="GO:0140662">
    <property type="term" value="F:ATP-dependent protein folding chaperone"/>
    <property type="evidence" value="ECO:0007669"/>
    <property type="project" value="InterPro"/>
</dbReference>
<dbReference type="eggNOG" id="COG0443">
    <property type="taxonomic scope" value="Bacteria"/>
</dbReference>
<organism evidence="5 6">
    <name type="scientific">Desulfococcus multivorans DSM 2059</name>
    <dbReference type="NCBI Taxonomy" id="1121405"/>
    <lineage>
        <taxon>Bacteria</taxon>
        <taxon>Pseudomonadati</taxon>
        <taxon>Thermodesulfobacteriota</taxon>
        <taxon>Desulfobacteria</taxon>
        <taxon>Desulfobacterales</taxon>
        <taxon>Desulfococcaceae</taxon>
        <taxon>Desulfococcus</taxon>
    </lineage>
</organism>
<dbReference type="GO" id="GO:0005524">
    <property type="term" value="F:ATP binding"/>
    <property type="evidence" value="ECO:0007669"/>
    <property type="project" value="UniProtKB-KW"/>
</dbReference>
<dbReference type="STRING" id="897.B2D07_10770"/>
<dbReference type="RefSeq" id="WP_020877575.1">
    <property type="nucleotide sequence ID" value="NZ_ATHJ01000092.1"/>
</dbReference>
<reference evidence="5 6" key="1">
    <citation type="journal article" date="2013" name="Genome Announc.">
        <title>Draft genome sequences for three mercury-methylating, sulfate-reducing bacteria.</title>
        <authorList>
            <person name="Brown S.D."/>
            <person name="Hurt R.A.Jr."/>
            <person name="Gilmour C.C."/>
            <person name="Elias D.A."/>
        </authorList>
    </citation>
    <scope>NUCLEOTIDE SEQUENCE [LARGE SCALE GENOMIC DNA]</scope>
    <source>
        <strain evidence="5 6">DSM 2059</strain>
    </source>
</reference>
<dbReference type="SMR" id="S7TPL1"/>
<keyword evidence="5" id="KW-0346">Stress response</keyword>
<accession>S7TPL1</accession>
<dbReference type="PRINTS" id="PR00301">
    <property type="entry name" value="HEATSHOCK70"/>
</dbReference>
<keyword evidence="2 4" id="KW-0547">Nucleotide-binding</keyword>
<dbReference type="CDD" id="cd10170">
    <property type="entry name" value="ASKHA_NBD_HSP70"/>
    <property type="match status" value="1"/>
</dbReference>
<sequence>MSDPAYIIGIDLGTTNSVVAYTEAQFRKGEKAEIRVLEIPQLTDAGVVEQQPLLPSFILLPSPHDVPPDGLKLPWSDTRTMAVGQFAKERGAELPQKLIASSKSWLCHTWVDRNKPILPWEGPDDLTKLSPVAAAAEILKHIRDAWNYTMAREDESLRIEHQEVLLTVPASFDAVARDLTVKAAEMAGLTRITLLEEPQAAFYAWIEASNDQWRENIEKGDLVLVFDVGGGTSDFSLIEVDEENGELALKRIAVGDHLLVGGDNMDLTLAYAASRKLSGKKSPDAWQMRSLWHACRKAKEVLLSDPEARDYTVTVLGRGSKLIGGTRKAVLERDMVQKILLEGFFPECGLDAVPQVKQKSGIQEVGLAYESDPAITRHLAHFLSRQQPDDNGRRRLPTAILFNGGVMKAEVLRNHLVQILSSWTDTDADRALREIATADFDLSVARGAAYYGLVRKGEGIRIRGGLNKAYYIGVAASLPAVPGMPVPIKALCVAPFGMEEGTEGSLPDQEFILVVGEPVKFDFLGSSVRIDDTMGQVIEEWEDDIEEITTMETTLDGETGTAIPVILEIRVTEIGTLEIWCVSKLEPSRRWKLEFNVREQSRDSRS</sequence>
<name>S7TPL1_DESML</name>
<dbReference type="SUPFAM" id="SSF53067">
    <property type="entry name" value="Actin-like ATPase domain"/>
    <property type="match status" value="2"/>
</dbReference>
<dbReference type="OrthoDB" id="580874at2"/>
<dbReference type="AlphaFoldDB" id="S7TPL1"/>
<dbReference type="Gene3D" id="3.30.420.40">
    <property type="match status" value="2"/>
</dbReference>
<evidence type="ECO:0000313" key="5">
    <source>
        <dbReference type="EMBL" id="EPR39162.1"/>
    </source>
</evidence>
<protein>
    <submittedName>
        <fullName evidence="5">Heat shock protein 70</fullName>
    </submittedName>
</protein>
<dbReference type="Pfam" id="PF00012">
    <property type="entry name" value="HSP70"/>
    <property type="match status" value="1"/>
</dbReference>
<dbReference type="Proteomes" id="UP000014977">
    <property type="component" value="Unassembled WGS sequence"/>
</dbReference>
<evidence type="ECO:0000256" key="4">
    <source>
        <dbReference type="RuleBase" id="RU003322"/>
    </source>
</evidence>
<dbReference type="PROSITE" id="PS00329">
    <property type="entry name" value="HSP70_2"/>
    <property type="match status" value="1"/>
</dbReference>
<evidence type="ECO:0000313" key="6">
    <source>
        <dbReference type="Proteomes" id="UP000014977"/>
    </source>
</evidence>
<evidence type="ECO:0000256" key="1">
    <source>
        <dbReference type="ARBA" id="ARBA00007381"/>
    </source>
</evidence>
<dbReference type="InterPro" id="IPR043129">
    <property type="entry name" value="ATPase_NBD"/>
</dbReference>